<proteinExistence type="predicted"/>
<dbReference type="PANTHER" id="PTHR31591:SF1">
    <property type="entry name" value="UPF0613 PROTEIN PB24D3.06C"/>
    <property type="match status" value="1"/>
</dbReference>
<reference evidence="1" key="1">
    <citation type="journal article" date="2021" name="Open Biol.">
        <title>Shared evolutionary footprints suggest mitochondrial oxidative damage underlies multiple complex I losses in fungi.</title>
        <authorList>
            <person name="Schikora-Tamarit M.A."/>
            <person name="Marcet-Houben M."/>
            <person name="Nosek J."/>
            <person name="Gabaldon T."/>
        </authorList>
    </citation>
    <scope>NUCLEOTIDE SEQUENCE</scope>
    <source>
        <strain evidence="1">CBS6341</strain>
    </source>
</reference>
<dbReference type="Pfam" id="PF08538">
    <property type="entry name" value="DUF1749"/>
    <property type="match status" value="1"/>
</dbReference>
<accession>A0A9P8TCH9</accession>
<dbReference type="InterPro" id="IPR029058">
    <property type="entry name" value="AB_hydrolase_fold"/>
</dbReference>
<dbReference type="EMBL" id="JAEUBF010000948">
    <property type="protein sequence ID" value="KAH3673699.1"/>
    <property type="molecule type" value="Genomic_DNA"/>
</dbReference>
<dbReference type="AlphaFoldDB" id="A0A9P8TCH9"/>
<evidence type="ECO:0000313" key="1">
    <source>
        <dbReference type="EMBL" id="KAH3673699.1"/>
    </source>
</evidence>
<comment type="caution">
    <text evidence="1">The sequence shown here is derived from an EMBL/GenBank/DDBJ whole genome shotgun (WGS) entry which is preliminary data.</text>
</comment>
<dbReference type="PANTHER" id="PTHR31591">
    <property type="entry name" value="UPF0613 PROTEIN PB24D3.06C"/>
    <property type="match status" value="1"/>
</dbReference>
<dbReference type="Proteomes" id="UP000769528">
    <property type="component" value="Unassembled WGS sequence"/>
</dbReference>
<keyword evidence="2" id="KW-1185">Reference proteome</keyword>
<evidence type="ECO:0000313" key="2">
    <source>
        <dbReference type="Proteomes" id="UP000769528"/>
    </source>
</evidence>
<sequence>MVFKHTTPQRGIAHQYSFKLQAFELERNKSGENAIIFIGGLGDGLLTVPYIINLNEKLNDEWSIFQILTSSSYIGWGTGSLDRDVKEINQLVKYLKETLGKKKIVLLGHSTGTQDSIHYSLSLFKDNIDGIILQAPVSDREAIKQLLGDQVYDEYNKEAQLIFDKYSGDELLPKKFSDKFLGAPINAYRWLSLSLEGGDDDYFSSDLSDEKLDETFGKLSKPLLVLYSGNDEFVPKSIDKQAILNRWEGFVKSDVWSKYSSLIPDASHNVANNPDSSVEFLIERVNKYLFDL</sequence>
<dbReference type="SUPFAM" id="SSF53474">
    <property type="entry name" value="alpha/beta-Hydrolases"/>
    <property type="match status" value="1"/>
</dbReference>
<dbReference type="Gene3D" id="3.40.50.1820">
    <property type="entry name" value="alpha/beta hydrolase"/>
    <property type="match status" value="1"/>
</dbReference>
<dbReference type="InterPro" id="IPR013744">
    <property type="entry name" value="SidJ"/>
</dbReference>
<organism evidence="1 2">
    <name type="scientific">Wickerhamomyces mucosus</name>
    <dbReference type="NCBI Taxonomy" id="1378264"/>
    <lineage>
        <taxon>Eukaryota</taxon>
        <taxon>Fungi</taxon>
        <taxon>Dikarya</taxon>
        <taxon>Ascomycota</taxon>
        <taxon>Saccharomycotina</taxon>
        <taxon>Saccharomycetes</taxon>
        <taxon>Phaffomycetales</taxon>
        <taxon>Wickerhamomycetaceae</taxon>
        <taxon>Wickerhamomyces</taxon>
    </lineage>
</organism>
<dbReference type="OrthoDB" id="10034502at2759"/>
<gene>
    <name evidence="1" type="ORF">WICMUC_003515</name>
</gene>
<reference evidence="1" key="2">
    <citation type="submission" date="2021-01" db="EMBL/GenBank/DDBJ databases">
        <authorList>
            <person name="Schikora-Tamarit M.A."/>
        </authorList>
    </citation>
    <scope>NUCLEOTIDE SEQUENCE</scope>
    <source>
        <strain evidence="1">CBS6341</strain>
    </source>
</reference>
<protein>
    <submittedName>
        <fullName evidence="1">Uncharacterized protein</fullName>
    </submittedName>
</protein>
<name>A0A9P8TCH9_9ASCO</name>